<gene>
    <name evidence="2" type="ORF">C2S53_004673</name>
</gene>
<sequence length="78" mass="8915">MKELRQERELKRTLSESARCSSTPFELSLSLWPESHTKHEESPRVAPAQSNLARSSYHSPPEFNLESSDSDIDTSLRL</sequence>
<accession>A0AAD4PCN4</accession>
<keyword evidence="3" id="KW-1185">Reference proteome</keyword>
<name>A0AAD4PCN4_PERFH</name>
<comment type="caution">
    <text evidence="2">The sequence shown here is derived from an EMBL/GenBank/DDBJ whole genome shotgun (WGS) entry which is preliminary data.</text>
</comment>
<organism evidence="2 3">
    <name type="scientific">Perilla frutescens var. hirtella</name>
    <name type="common">Perilla citriodora</name>
    <name type="synonym">Perilla setoyensis</name>
    <dbReference type="NCBI Taxonomy" id="608512"/>
    <lineage>
        <taxon>Eukaryota</taxon>
        <taxon>Viridiplantae</taxon>
        <taxon>Streptophyta</taxon>
        <taxon>Embryophyta</taxon>
        <taxon>Tracheophyta</taxon>
        <taxon>Spermatophyta</taxon>
        <taxon>Magnoliopsida</taxon>
        <taxon>eudicotyledons</taxon>
        <taxon>Gunneridae</taxon>
        <taxon>Pentapetalae</taxon>
        <taxon>asterids</taxon>
        <taxon>lamiids</taxon>
        <taxon>Lamiales</taxon>
        <taxon>Lamiaceae</taxon>
        <taxon>Nepetoideae</taxon>
        <taxon>Elsholtzieae</taxon>
        <taxon>Perilla</taxon>
    </lineage>
</organism>
<evidence type="ECO:0000313" key="2">
    <source>
        <dbReference type="EMBL" id="KAH6834310.1"/>
    </source>
</evidence>
<dbReference type="AlphaFoldDB" id="A0AAD4PCN4"/>
<dbReference type="EMBL" id="SDAM02000052">
    <property type="protein sequence ID" value="KAH6834310.1"/>
    <property type="molecule type" value="Genomic_DNA"/>
</dbReference>
<protein>
    <submittedName>
        <fullName evidence="2">Uncharacterized protein</fullName>
    </submittedName>
</protein>
<evidence type="ECO:0000256" key="1">
    <source>
        <dbReference type="SAM" id="MobiDB-lite"/>
    </source>
</evidence>
<feature type="region of interest" description="Disordered" evidence="1">
    <location>
        <begin position="34"/>
        <end position="78"/>
    </location>
</feature>
<reference evidence="2 3" key="1">
    <citation type="journal article" date="2021" name="Nat. Commun.">
        <title>Incipient diploidization of the medicinal plant Perilla within 10,000 years.</title>
        <authorList>
            <person name="Zhang Y."/>
            <person name="Shen Q."/>
            <person name="Leng L."/>
            <person name="Zhang D."/>
            <person name="Chen S."/>
            <person name="Shi Y."/>
            <person name="Ning Z."/>
            <person name="Chen S."/>
        </authorList>
    </citation>
    <scope>NUCLEOTIDE SEQUENCE [LARGE SCALE GENOMIC DNA]</scope>
    <source>
        <strain evidence="3">cv. PC099</strain>
    </source>
</reference>
<proteinExistence type="predicted"/>
<feature type="compositionally biased region" description="Polar residues" evidence="1">
    <location>
        <begin position="48"/>
        <end position="58"/>
    </location>
</feature>
<evidence type="ECO:0000313" key="3">
    <source>
        <dbReference type="Proteomes" id="UP001190926"/>
    </source>
</evidence>
<dbReference type="Proteomes" id="UP001190926">
    <property type="component" value="Unassembled WGS sequence"/>
</dbReference>